<dbReference type="Gene3D" id="3.40.50.720">
    <property type="entry name" value="NAD(P)-binding Rossmann-like Domain"/>
    <property type="match status" value="1"/>
</dbReference>
<evidence type="ECO:0000313" key="2">
    <source>
        <dbReference type="Proteomes" id="UP000001876"/>
    </source>
</evidence>
<dbReference type="RefSeq" id="XP_003056724.1">
    <property type="nucleotide sequence ID" value="XM_003056678.1"/>
</dbReference>
<dbReference type="AlphaFoldDB" id="C1MNY2"/>
<dbReference type="KEGG" id="mpp:MICPUCDRAFT_56074"/>
<dbReference type="GeneID" id="9682073"/>
<evidence type="ECO:0000313" key="1">
    <source>
        <dbReference type="EMBL" id="EEH58369.1"/>
    </source>
</evidence>
<dbReference type="SUPFAM" id="SSF51735">
    <property type="entry name" value="NAD(P)-binding Rossmann-fold domains"/>
    <property type="match status" value="1"/>
</dbReference>
<name>C1MNY2_MICPC</name>
<organism evidence="2">
    <name type="scientific">Micromonas pusilla (strain CCMP1545)</name>
    <name type="common">Picoplanktonic green alga</name>
    <dbReference type="NCBI Taxonomy" id="564608"/>
    <lineage>
        <taxon>Eukaryota</taxon>
        <taxon>Viridiplantae</taxon>
        <taxon>Chlorophyta</taxon>
        <taxon>Mamiellophyceae</taxon>
        <taxon>Mamiellales</taxon>
        <taxon>Mamiellaceae</taxon>
        <taxon>Micromonas</taxon>
    </lineage>
</organism>
<dbReference type="EMBL" id="GG663737">
    <property type="protein sequence ID" value="EEH58369.1"/>
    <property type="molecule type" value="Genomic_DNA"/>
</dbReference>
<reference evidence="1 2" key="1">
    <citation type="journal article" date="2009" name="Science">
        <title>Green evolution and dynamic adaptations revealed by genomes of the marine picoeukaryotes Micromonas.</title>
        <authorList>
            <person name="Worden A.Z."/>
            <person name="Lee J.H."/>
            <person name="Mock T."/>
            <person name="Rouze P."/>
            <person name="Simmons M.P."/>
            <person name="Aerts A.L."/>
            <person name="Allen A.E."/>
            <person name="Cuvelier M.L."/>
            <person name="Derelle E."/>
            <person name="Everett M.V."/>
            <person name="Foulon E."/>
            <person name="Grimwood J."/>
            <person name="Gundlach H."/>
            <person name="Henrissat B."/>
            <person name="Napoli C."/>
            <person name="McDonald S.M."/>
            <person name="Parker M.S."/>
            <person name="Rombauts S."/>
            <person name="Salamov A."/>
            <person name="Von Dassow P."/>
            <person name="Badger J.H."/>
            <person name="Coutinho P.M."/>
            <person name="Demir E."/>
            <person name="Dubchak I."/>
            <person name="Gentemann C."/>
            <person name="Eikrem W."/>
            <person name="Gready J.E."/>
            <person name="John U."/>
            <person name="Lanier W."/>
            <person name="Lindquist E.A."/>
            <person name="Lucas S."/>
            <person name="Mayer K.F."/>
            <person name="Moreau H."/>
            <person name="Not F."/>
            <person name="Otillar R."/>
            <person name="Panaud O."/>
            <person name="Pangilinan J."/>
            <person name="Paulsen I."/>
            <person name="Piegu B."/>
            <person name="Poliakov A."/>
            <person name="Robbens S."/>
            <person name="Schmutz J."/>
            <person name="Toulza E."/>
            <person name="Wyss T."/>
            <person name="Zelensky A."/>
            <person name="Zhou K."/>
            <person name="Armbrust E.V."/>
            <person name="Bhattacharya D."/>
            <person name="Goodenough U.W."/>
            <person name="Van de Peer Y."/>
            <person name="Grigoriev I.V."/>
        </authorList>
    </citation>
    <scope>NUCLEOTIDE SEQUENCE [LARGE SCALE GENOMIC DNA]</scope>
    <source>
        <strain evidence="1 2">CCMP1545</strain>
    </source>
</reference>
<sequence>MLLHTKHASLPTSFADAFNAHCAPETIWPLEPIPAVAAKMKKRLKTHAADFRDGKSLPKHVEAATKASYGLDAVVNLMGVGAAATPLRPTTSLTHCSGFDFDEIFHPTVRAPFLIVRECLTRLLQSDGPRAVLSFCPPPRAGSGDNLGAYGLARAVHGMHLVGTAAEYATADALYVYAMWAEGAEKPSEALSDAIATAAGRVVDAGGAASARPPDSGTFWRVRDVAGVDDVENVGGVDDDEVVDDVEYTPRSWKFPDCAERFQKLVKLFGGSTSGFYGHEIPMPPPMDDAHAATATSVLEGTGKQFKTDPKEVQRAFEKRFNITGAFK</sequence>
<dbReference type="InterPro" id="IPR036291">
    <property type="entry name" value="NAD(P)-bd_dom_sf"/>
</dbReference>
<keyword evidence="2" id="KW-1185">Reference proteome</keyword>
<protein>
    <submittedName>
        <fullName evidence="1">Predicted protein</fullName>
    </submittedName>
</protein>
<accession>C1MNY2</accession>
<gene>
    <name evidence="1" type="ORF">MICPUCDRAFT_56074</name>
</gene>
<dbReference type="Proteomes" id="UP000001876">
    <property type="component" value="Unassembled WGS sequence"/>
</dbReference>
<proteinExistence type="predicted"/>